<dbReference type="EMBL" id="LAZR01052729">
    <property type="protein sequence ID" value="KKK82316.1"/>
    <property type="molecule type" value="Genomic_DNA"/>
</dbReference>
<accession>A0A0F9BD06</accession>
<reference evidence="1" key="1">
    <citation type="journal article" date="2015" name="Nature">
        <title>Complex archaea that bridge the gap between prokaryotes and eukaryotes.</title>
        <authorList>
            <person name="Spang A."/>
            <person name="Saw J.H."/>
            <person name="Jorgensen S.L."/>
            <person name="Zaremba-Niedzwiedzka K."/>
            <person name="Martijn J."/>
            <person name="Lind A.E."/>
            <person name="van Eijk R."/>
            <person name="Schleper C."/>
            <person name="Guy L."/>
            <person name="Ettema T.J."/>
        </authorList>
    </citation>
    <scope>NUCLEOTIDE SEQUENCE</scope>
</reference>
<organism evidence="1">
    <name type="scientific">marine sediment metagenome</name>
    <dbReference type="NCBI Taxonomy" id="412755"/>
    <lineage>
        <taxon>unclassified sequences</taxon>
        <taxon>metagenomes</taxon>
        <taxon>ecological metagenomes</taxon>
    </lineage>
</organism>
<name>A0A0F9BD06_9ZZZZ</name>
<comment type="caution">
    <text evidence="1">The sequence shown here is derived from an EMBL/GenBank/DDBJ whole genome shotgun (WGS) entry which is preliminary data.</text>
</comment>
<sequence length="95" mass="11054">MNKLNGWTIILKPESAEGYCWQKKKVIDLGLLNPNPLRLLFHEVAHIDINPHGNKHTQEWFEKYLSLMHRYMPGIDISESDKIIQRVYGLEGANP</sequence>
<dbReference type="AlphaFoldDB" id="A0A0F9BD06"/>
<evidence type="ECO:0000313" key="1">
    <source>
        <dbReference type="EMBL" id="KKK82316.1"/>
    </source>
</evidence>
<protein>
    <recommendedName>
        <fullName evidence="2">WLM domain-containing protein</fullName>
    </recommendedName>
</protein>
<proteinExistence type="predicted"/>
<gene>
    <name evidence="1" type="ORF">LCGC14_2804610</name>
</gene>
<evidence type="ECO:0008006" key="2">
    <source>
        <dbReference type="Google" id="ProtNLM"/>
    </source>
</evidence>